<dbReference type="STRING" id="1299998.AUL39_08665"/>
<protein>
    <recommendedName>
        <fullName evidence="4">DUF3801 domain-containing protein</fullName>
    </recommendedName>
</protein>
<dbReference type="OrthoDB" id="3176377at2"/>
<dbReference type="RefSeq" id="WP_059055387.1">
    <property type="nucleotide sequence ID" value="NZ_LOJF01000011.1"/>
</dbReference>
<comment type="caution">
    <text evidence="2">The sequence shown here is derived from an EMBL/GenBank/DDBJ whole genome shotgun (WGS) entry which is preliminary data.</text>
</comment>
<gene>
    <name evidence="2" type="ORF">AUL39_08665</name>
</gene>
<dbReference type="EMBL" id="LOJF01000011">
    <property type="protein sequence ID" value="KUH57761.1"/>
    <property type="molecule type" value="Genomic_DNA"/>
</dbReference>
<evidence type="ECO:0000256" key="1">
    <source>
        <dbReference type="SAM" id="MobiDB-lite"/>
    </source>
</evidence>
<accession>A0A117J439</accession>
<dbReference type="AlphaFoldDB" id="A0A117J439"/>
<feature type="region of interest" description="Disordered" evidence="1">
    <location>
        <begin position="140"/>
        <end position="204"/>
    </location>
</feature>
<evidence type="ECO:0008006" key="4">
    <source>
        <dbReference type="Google" id="ProtNLM"/>
    </source>
</evidence>
<organism evidence="2 3">
    <name type="scientific">Tractidigestivibacter scatoligenes</name>
    <name type="common">Olsenella scatoligenes</name>
    <dbReference type="NCBI Taxonomy" id="1299998"/>
    <lineage>
        <taxon>Bacteria</taxon>
        <taxon>Bacillati</taxon>
        <taxon>Actinomycetota</taxon>
        <taxon>Coriobacteriia</taxon>
        <taxon>Coriobacteriales</taxon>
        <taxon>Atopobiaceae</taxon>
        <taxon>Tractidigestivibacter</taxon>
    </lineage>
</organism>
<dbReference type="Proteomes" id="UP000054078">
    <property type="component" value="Unassembled WGS sequence"/>
</dbReference>
<evidence type="ECO:0000313" key="3">
    <source>
        <dbReference type="Proteomes" id="UP000054078"/>
    </source>
</evidence>
<reference evidence="2 3" key="1">
    <citation type="submission" date="2015-12" db="EMBL/GenBank/DDBJ databases">
        <title>Draft Genome Sequence of Olsenella scatoligenes SK9K4T; a Producer of 3-Methylindole- (skatole) and 4-Methylphenol- (p-cresol) Isolated from Pig Feces.</title>
        <authorList>
            <person name="Li X."/>
            <person name="Borg B."/>
            <person name="Canibe N."/>
        </authorList>
    </citation>
    <scope>NUCLEOTIDE SEQUENCE [LARGE SCALE GENOMIC DNA]</scope>
    <source>
        <strain evidence="2 3">SK9K4</strain>
    </source>
</reference>
<keyword evidence="3" id="KW-1185">Reference proteome</keyword>
<evidence type="ECO:0000313" key="2">
    <source>
        <dbReference type="EMBL" id="KUH57761.1"/>
    </source>
</evidence>
<name>A0A117J439_TRASO</name>
<proteinExistence type="predicted"/>
<sequence>MADDFGDDAGRQIFDWALRLGMEGYRRGGGAAGQRAVEDAIGRLEAALENARDAIGAKPGPSGGAPQAARTDARFARLDMSEFAALEDGQRIVSAVDAKLAANDIWHGMTEDGGTPWLVFKTADAPAVASAFDQLVSDTKEAASRAAERMRQEQVRDDRSRAADRDREPLKDRAERARRASDVQSHDAERGRAPEQNRAETRSK</sequence>